<name>A0A4V1QVV0_9SPHN</name>
<dbReference type="InterPro" id="IPR037914">
    <property type="entry name" value="SpoVT-AbrB_sf"/>
</dbReference>
<comment type="caution">
    <text evidence="1">The sequence shown here is derived from an EMBL/GenBank/DDBJ whole genome shotgun (WGS) entry which is preliminary data.</text>
</comment>
<sequence>MGKEYTAKSFKSGNSVAIRIPAALGVEPDREWIVTVEDGELHFRRKPEARERIDVSGFAGKAPGIMLAPREDFEERPSTIAARKGDRGA</sequence>
<dbReference type="OrthoDB" id="7173678at2"/>
<evidence type="ECO:0000313" key="2">
    <source>
        <dbReference type="Proteomes" id="UP000293623"/>
    </source>
</evidence>
<dbReference type="SUPFAM" id="SSF89447">
    <property type="entry name" value="AbrB/MazE/MraZ-like"/>
    <property type="match status" value="1"/>
</dbReference>
<dbReference type="EMBL" id="SDPV01000002">
    <property type="protein sequence ID" value="RXZ63926.1"/>
    <property type="molecule type" value="Genomic_DNA"/>
</dbReference>
<evidence type="ECO:0008006" key="3">
    <source>
        <dbReference type="Google" id="ProtNLM"/>
    </source>
</evidence>
<keyword evidence="2" id="KW-1185">Reference proteome</keyword>
<accession>A0A4V1QVV0</accession>
<evidence type="ECO:0000313" key="1">
    <source>
        <dbReference type="EMBL" id="RXZ63926.1"/>
    </source>
</evidence>
<dbReference type="RefSeq" id="WP_129524243.1">
    <property type="nucleotide sequence ID" value="NZ_SDPV01000002.1"/>
</dbReference>
<dbReference type="Proteomes" id="UP000293623">
    <property type="component" value="Unassembled WGS sequence"/>
</dbReference>
<dbReference type="AlphaFoldDB" id="A0A4V1QVV0"/>
<proteinExistence type="predicted"/>
<reference evidence="1 2" key="1">
    <citation type="submission" date="2019-01" db="EMBL/GenBank/DDBJ databases">
        <title>Altererythrobacter rhizovicinus sp. nov., isolated from the rhizosphere soil of Haloxylon ammodendron.</title>
        <authorList>
            <person name="Li H.-P."/>
            <person name="Gou J.-Y."/>
            <person name="Yao D."/>
            <person name="Han Q.-Q."/>
            <person name="Shao K.-Z."/>
            <person name="Zhao Q."/>
            <person name="Zhang J.-L."/>
        </authorList>
    </citation>
    <scope>NUCLEOTIDE SEQUENCE [LARGE SCALE GENOMIC DNA]</scope>
    <source>
        <strain evidence="1 2">AY-3R</strain>
    </source>
</reference>
<organism evidence="1 2">
    <name type="scientific">Pelagerythrobacter rhizovicinus</name>
    <dbReference type="NCBI Taxonomy" id="2268576"/>
    <lineage>
        <taxon>Bacteria</taxon>
        <taxon>Pseudomonadati</taxon>
        <taxon>Pseudomonadota</taxon>
        <taxon>Alphaproteobacteria</taxon>
        <taxon>Sphingomonadales</taxon>
        <taxon>Erythrobacteraceae</taxon>
        <taxon>Pelagerythrobacter</taxon>
    </lineage>
</organism>
<gene>
    <name evidence="1" type="ORF">ETX26_08220</name>
</gene>
<protein>
    <recommendedName>
        <fullName evidence="3">AbrB/MazE/SpoVT family DNA-binding domain-containing protein</fullName>
    </recommendedName>
</protein>